<dbReference type="KEGG" id="bvk:117233424"/>
<evidence type="ECO:0000313" key="3">
    <source>
        <dbReference type="Proteomes" id="UP000504631"/>
    </source>
</evidence>
<gene>
    <name evidence="4" type="primary">LOC117233424</name>
</gene>
<feature type="compositionally biased region" description="Basic and acidic residues" evidence="1">
    <location>
        <begin position="229"/>
        <end position="238"/>
    </location>
</feature>
<dbReference type="AlphaFoldDB" id="A0A6J3K934"/>
<dbReference type="Gene3D" id="1.20.1280.50">
    <property type="match status" value="1"/>
</dbReference>
<feature type="compositionally biased region" description="Polar residues" evidence="1">
    <location>
        <begin position="345"/>
        <end position="356"/>
    </location>
</feature>
<feature type="compositionally biased region" description="Basic and acidic residues" evidence="1">
    <location>
        <begin position="549"/>
        <end position="566"/>
    </location>
</feature>
<dbReference type="RefSeq" id="XP_033349628.1">
    <property type="nucleotide sequence ID" value="XM_033493737.1"/>
</dbReference>
<feature type="domain" description="F-box" evidence="2">
    <location>
        <begin position="85"/>
        <end position="131"/>
    </location>
</feature>
<dbReference type="InterPro" id="IPR036047">
    <property type="entry name" value="F-box-like_dom_sf"/>
</dbReference>
<evidence type="ECO:0000313" key="4">
    <source>
        <dbReference type="RefSeq" id="XP_033349628.1"/>
    </source>
</evidence>
<keyword evidence="3" id="KW-1185">Reference proteome</keyword>
<organism evidence="3 4">
    <name type="scientific">Bombus vosnesenskii</name>
    <dbReference type="NCBI Taxonomy" id="207650"/>
    <lineage>
        <taxon>Eukaryota</taxon>
        <taxon>Metazoa</taxon>
        <taxon>Ecdysozoa</taxon>
        <taxon>Arthropoda</taxon>
        <taxon>Hexapoda</taxon>
        <taxon>Insecta</taxon>
        <taxon>Pterygota</taxon>
        <taxon>Neoptera</taxon>
        <taxon>Endopterygota</taxon>
        <taxon>Hymenoptera</taxon>
        <taxon>Apocrita</taxon>
        <taxon>Aculeata</taxon>
        <taxon>Apoidea</taxon>
        <taxon>Anthophila</taxon>
        <taxon>Apidae</taxon>
        <taxon>Bombus</taxon>
        <taxon>Pyrobombus</taxon>
    </lineage>
</organism>
<dbReference type="Proteomes" id="UP000504631">
    <property type="component" value="Unplaced"/>
</dbReference>
<proteinExistence type="predicted"/>
<feature type="region of interest" description="Disordered" evidence="1">
    <location>
        <begin position="541"/>
        <end position="566"/>
    </location>
</feature>
<dbReference type="SUPFAM" id="SSF81383">
    <property type="entry name" value="F-box domain"/>
    <property type="match status" value="1"/>
</dbReference>
<name>A0A6J3K934_9HYME</name>
<feature type="region of interest" description="Disordered" evidence="1">
    <location>
        <begin position="211"/>
        <end position="254"/>
    </location>
</feature>
<dbReference type="GeneID" id="117233424"/>
<feature type="region of interest" description="Disordered" evidence="1">
    <location>
        <begin position="345"/>
        <end position="386"/>
    </location>
</feature>
<reference evidence="4" key="1">
    <citation type="submission" date="2025-08" db="UniProtKB">
        <authorList>
            <consortium name="RefSeq"/>
        </authorList>
    </citation>
    <scope>IDENTIFICATION</scope>
    <source>
        <tissue evidence="4">Muscle</tissue>
    </source>
</reference>
<feature type="compositionally biased region" description="Basic residues" evidence="1">
    <location>
        <begin position="374"/>
        <end position="385"/>
    </location>
</feature>
<evidence type="ECO:0000256" key="1">
    <source>
        <dbReference type="SAM" id="MobiDB-lite"/>
    </source>
</evidence>
<dbReference type="InterPro" id="IPR001810">
    <property type="entry name" value="F-box_dom"/>
</dbReference>
<evidence type="ECO:0000259" key="2">
    <source>
        <dbReference type="PROSITE" id="PS50181"/>
    </source>
</evidence>
<accession>A0A6J3K934</accession>
<dbReference type="PROSITE" id="PS50181">
    <property type="entry name" value="FBOX"/>
    <property type="match status" value="1"/>
</dbReference>
<sequence>MSGKLEYLEKYSVAPSPSRDYYGLRVLDDQVTLYLWRISHGPHKTPIVRTSGFVDFKQDHRLQDEIRRIFGEYLLKHVRNITSGRNTLLTLPRCLINKLIKYLSVQDIIKLISLSRVSKEIFDDNCVWQTLYKKYRPLTRNRYDGSNTTYNWKQLFQLAQAQESTHDQKMLRNRLNAKQRPANPKIENLPKVNARSENSPKAYQKIENPMKISGSNTKLTSKIVPPENQTKKTAEVSRRKNAQNSVSRKSSDNRLNEITIDKEKVISERRTSAIKSLQVTGQKNIKALKDYSVATKVNSKVDSKDSMGNKVAETKSSKVQNKMARKIDTKASSISLKTLEEKLNNVKSKSSTTPKVNKSEKPAARPIQDVQVKPKSRGKTKKIGHSKSTILSTSADLLNDHCPIKDDSFDLVDLIQASLKNIRSPRSIFDYSFSCIEKTKSCGGDTTTQEISRKMTDHPRALKSGHIKAALDRLSEKSEPVTAKSIDSANKGELSYGSVSPDYALMSLNSELKKSTESNKNRNVIVPEEKAEHFERYGIYNKYPTPRLPNKEQKKSPPGKEMDKMSILRSLGMRSLRGKSVSSNSTAEVNRYESRKMIDNVYKY</sequence>
<protein>
    <submittedName>
        <fullName evidence="4">Uncharacterized protein LOC117233424</fullName>
    </submittedName>
</protein>